<feature type="domain" description="Myb-like" evidence="4">
    <location>
        <begin position="35"/>
        <end position="86"/>
    </location>
</feature>
<name>A0A8J6C0Z9_DIALT</name>
<feature type="region of interest" description="Disordered" evidence="3">
    <location>
        <begin position="354"/>
        <end position="377"/>
    </location>
</feature>
<keyword evidence="1" id="KW-0677">Repeat</keyword>
<reference evidence="6" key="1">
    <citation type="submission" date="2021-05" db="EMBL/GenBank/DDBJ databases">
        <title>The genome of the haptophyte Pavlova lutheri (Diacronema luteri, Pavlovales) - a model for lipid biosynthesis in eukaryotic algae.</title>
        <authorList>
            <person name="Hulatt C.J."/>
            <person name="Posewitz M.C."/>
        </authorList>
    </citation>
    <scope>NUCLEOTIDE SEQUENCE</scope>
    <source>
        <strain evidence="6">NIVA-4/92</strain>
    </source>
</reference>
<dbReference type="InterPro" id="IPR009057">
    <property type="entry name" value="Homeodomain-like_sf"/>
</dbReference>
<dbReference type="GO" id="GO:0005634">
    <property type="term" value="C:nucleus"/>
    <property type="evidence" value="ECO:0007669"/>
    <property type="project" value="TreeGrafter"/>
</dbReference>
<dbReference type="InterPro" id="IPR001005">
    <property type="entry name" value="SANT/Myb"/>
</dbReference>
<dbReference type="Gene3D" id="1.10.10.60">
    <property type="entry name" value="Homeodomain-like"/>
    <property type="match status" value="2"/>
</dbReference>
<comment type="caution">
    <text evidence="6">The sequence shown here is derived from an EMBL/GenBank/DDBJ whole genome shotgun (WGS) entry which is preliminary data.</text>
</comment>
<accession>A0A8J6C0Z9</accession>
<feature type="compositionally biased region" description="Low complexity" evidence="3">
    <location>
        <begin position="161"/>
        <end position="180"/>
    </location>
</feature>
<dbReference type="FunFam" id="1.10.10.60:FF:000010">
    <property type="entry name" value="Transcriptional activator Myb isoform A"/>
    <property type="match status" value="1"/>
</dbReference>
<feature type="domain" description="Myb-like" evidence="4">
    <location>
        <begin position="87"/>
        <end position="137"/>
    </location>
</feature>
<dbReference type="InterPro" id="IPR050560">
    <property type="entry name" value="MYB_TF"/>
</dbReference>
<proteinExistence type="predicted"/>
<evidence type="ECO:0000313" key="6">
    <source>
        <dbReference type="EMBL" id="KAG8457119.1"/>
    </source>
</evidence>
<feature type="compositionally biased region" description="Low complexity" evidence="3">
    <location>
        <begin position="425"/>
        <end position="437"/>
    </location>
</feature>
<evidence type="ECO:0000259" key="4">
    <source>
        <dbReference type="PROSITE" id="PS50090"/>
    </source>
</evidence>
<gene>
    <name evidence="6" type="ORF">KFE25_012694</name>
</gene>
<dbReference type="SUPFAM" id="SSF46689">
    <property type="entry name" value="Homeodomain-like"/>
    <property type="match status" value="1"/>
</dbReference>
<protein>
    <submittedName>
        <fullName evidence="6">Uncharacterized protein</fullName>
    </submittedName>
</protein>
<dbReference type="AlphaFoldDB" id="A0A8J6C0Z9"/>
<keyword evidence="7" id="KW-1185">Reference proteome</keyword>
<dbReference type="OrthoDB" id="2143914at2759"/>
<evidence type="ECO:0000259" key="5">
    <source>
        <dbReference type="PROSITE" id="PS51294"/>
    </source>
</evidence>
<evidence type="ECO:0000256" key="2">
    <source>
        <dbReference type="ARBA" id="ARBA00023125"/>
    </source>
</evidence>
<feature type="region of interest" description="Disordered" evidence="3">
    <location>
        <begin position="138"/>
        <end position="199"/>
    </location>
</feature>
<evidence type="ECO:0000256" key="1">
    <source>
        <dbReference type="ARBA" id="ARBA00022737"/>
    </source>
</evidence>
<dbReference type="EMBL" id="JAGTXO010000081">
    <property type="protein sequence ID" value="KAG8457119.1"/>
    <property type="molecule type" value="Genomic_DNA"/>
</dbReference>
<feature type="region of interest" description="Disordered" evidence="3">
    <location>
        <begin position="1"/>
        <end position="36"/>
    </location>
</feature>
<keyword evidence="2" id="KW-0238">DNA-binding</keyword>
<feature type="domain" description="HTH myb-type" evidence="5">
    <location>
        <begin position="35"/>
        <end position="90"/>
    </location>
</feature>
<evidence type="ECO:0000256" key="3">
    <source>
        <dbReference type="SAM" id="MobiDB-lite"/>
    </source>
</evidence>
<dbReference type="InterPro" id="IPR017930">
    <property type="entry name" value="Myb_dom"/>
</dbReference>
<dbReference type="PROSITE" id="PS51294">
    <property type="entry name" value="HTH_MYB"/>
    <property type="match status" value="2"/>
</dbReference>
<feature type="domain" description="HTH myb-type" evidence="5">
    <location>
        <begin position="91"/>
        <end position="141"/>
    </location>
</feature>
<dbReference type="PROSITE" id="PS50090">
    <property type="entry name" value="MYB_LIKE"/>
    <property type="match status" value="2"/>
</dbReference>
<feature type="compositionally biased region" description="Polar residues" evidence="3">
    <location>
        <begin position="19"/>
        <end position="33"/>
    </location>
</feature>
<dbReference type="PANTHER" id="PTHR45614">
    <property type="entry name" value="MYB PROTEIN-RELATED"/>
    <property type="match status" value="1"/>
</dbReference>
<evidence type="ECO:0000313" key="7">
    <source>
        <dbReference type="Proteomes" id="UP000751190"/>
    </source>
</evidence>
<feature type="region of interest" description="Disordered" evidence="3">
    <location>
        <begin position="419"/>
        <end position="448"/>
    </location>
</feature>
<dbReference type="Proteomes" id="UP000751190">
    <property type="component" value="Unassembled WGS sequence"/>
</dbReference>
<dbReference type="CDD" id="cd00167">
    <property type="entry name" value="SANT"/>
    <property type="match status" value="2"/>
</dbReference>
<dbReference type="SMART" id="SM00717">
    <property type="entry name" value="SANT"/>
    <property type="match status" value="2"/>
</dbReference>
<organism evidence="6 7">
    <name type="scientific">Diacronema lutheri</name>
    <name type="common">Unicellular marine alga</name>
    <name type="synonym">Monochrysis lutheri</name>
    <dbReference type="NCBI Taxonomy" id="2081491"/>
    <lineage>
        <taxon>Eukaryota</taxon>
        <taxon>Haptista</taxon>
        <taxon>Haptophyta</taxon>
        <taxon>Pavlovophyceae</taxon>
        <taxon>Pavlovales</taxon>
        <taxon>Pavlovaceae</taxon>
        <taxon>Diacronema</taxon>
    </lineage>
</organism>
<sequence length="507" mass="52470">MPEQPESCAQLDTDASHGSPCTSEDNRTASAAPSAQREAKRLWTPAEDEQLVLVVHKYGASRWSLIATHVPGRAGKQCRERWFNHLCPEVKKGEWSAEEDETLLRAVAELGSQWSIIVKRMHGRTDNAIKNRYNTIQRRARSTHAHSPAPSHRLASVPCWASPDGASPGSGSDSADTAGTPKRARDDADDPVGADADAAGFGVDESFSEVFGALLEGMPPTPAIAASRPAPAVGPSAPLLLHAAQCRRERLTALAAELASCDATDPDQHGAIDALIEQLAAAAGPPEACVRGKELKDRCPDSVNDDACKPLACTDPDNVGAAGAKSNLATADADGFEAAGGARPLQPSCAPFGCSGREPPSAQRTHSPLGGAFARSPPLLPAAQRTRRASAGGGLAAAAHVGSRARRGSALSLAPLQIDEPAPPRAAGRAAVGDAVGTPPKRQRGEESDVERMIASLFPDASLSPALPLVDVPLPPTPCAADSGGTAKLPLTPSAMLNSFASLVDAF</sequence>
<dbReference type="GO" id="GO:0000981">
    <property type="term" value="F:DNA-binding transcription factor activity, RNA polymerase II-specific"/>
    <property type="evidence" value="ECO:0007669"/>
    <property type="project" value="TreeGrafter"/>
</dbReference>
<dbReference type="GO" id="GO:0000978">
    <property type="term" value="F:RNA polymerase II cis-regulatory region sequence-specific DNA binding"/>
    <property type="evidence" value="ECO:0007669"/>
    <property type="project" value="TreeGrafter"/>
</dbReference>
<dbReference type="Pfam" id="PF13921">
    <property type="entry name" value="Myb_DNA-bind_6"/>
    <property type="match status" value="1"/>
</dbReference>